<dbReference type="EMBL" id="QKWP01002496">
    <property type="protein sequence ID" value="RIB03126.1"/>
    <property type="molecule type" value="Genomic_DNA"/>
</dbReference>
<comment type="caution">
    <text evidence="1">The sequence shown here is derived from an EMBL/GenBank/DDBJ whole genome shotgun (WGS) entry which is preliminary data.</text>
</comment>
<accession>A0A397U7N5</accession>
<proteinExistence type="predicted"/>
<dbReference type="Proteomes" id="UP000266673">
    <property type="component" value="Unassembled WGS sequence"/>
</dbReference>
<organism evidence="1 2">
    <name type="scientific">Gigaspora rosea</name>
    <dbReference type="NCBI Taxonomy" id="44941"/>
    <lineage>
        <taxon>Eukaryota</taxon>
        <taxon>Fungi</taxon>
        <taxon>Fungi incertae sedis</taxon>
        <taxon>Mucoromycota</taxon>
        <taxon>Glomeromycotina</taxon>
        <taxon>Glomeromycetes</taxon>
        <taxon>Diversisporales</taxon>
        <taxon>Gigasporaceae</taxon>
        <taxon>Gigaspora</taxon>
    </lineage>
</organism>
<sequence length="174" mass="20611">MDVLKKLGILFTEESRIDTMKKFIWDWNLLMVIKAIDKSHSINKTNMESLFQLCQLREYIVTNLCEIYRKDRFIDENIKDILRQLPIWPTYSADGSSIAAYCCCLVPHGLPYFQANLSSSKTNYINYKKPDEKILLKRLDVVESSYIHYLFSIFKNLDFVRPDDPEYLEFIKES</sequence>
<dbReference type="AlphaFoldDB" id="A0A397U7N5"/>
<evidence type="ECO:0000313" key="1">
    <source>
        <dbReference type="EMBL" id="RIB03126.1"/>
    </source>
</evidence>
<dbReference type="STRING" id="44941.A0A397U7N5"/>
<name>A0A397U7N5_9GLOM</name>
<reference evidence="1 2" key="1">
    <citation type="submission" date="2018-06" db="EMBL/GenBank/DDBJ databases">
        <title>Comparative genomics reveals the genomic features of Rhizophagus irregularis, R. cerebriforme, R. diaphanum and Gigaspora rosea, and their symbiotic lifestyle signature.</title>
        <authorList>
            <person name="Morin E."/>
            <person name="San Clemente H."/>
            <person name="Chen E.C.H."/>
            <person name="De La Providencia I."/>
            <person name="Hainaut M."/>
            <person name="Kuo A."/>
            <person name="Kohler A."/>
            <person name="Murat C."/>
            <person name="Tang N."/>
            <person name="Roy S."/>
            <person name="Loubradou J."/>
            <person name="Henrissat B."/>
            <person name="Grigoriev I.V."/>
            <person name="Corradi N."/>
            <person name="Roux C."/>
            <person name="Martin F.M."/>
        </authorList>
    </citation>
    <scope>NUCLEOTIDE SEQUENCE [LARGE SCALE GENOMIC DNA]</scope>
    <source>
        <strain evidence="1 2">DAOM 194757</strain>
    </source>
</reference>
<keyword evidence="2" id="KW-1185">Reference proteome</keyword>
<gene>
    <name evidence="1" type="ORF">C2G38_811154</name>
</gene>
<evidence type="ECO:0000313" key="2">
    <source>
        <dbReference type="Proteomes" id="UP000266673"/>
    </source>
</evidence>
<protein>
    <submittedName>
        <fullName evidence="1">Uncharacterized protein</fullName>
    </submittedName>
</protein>